<evidence type="ECO:0000313" key="3">
    <source>
        <dbReference type="Proteomes" id="UP001218218"/>
    </source>
</evidence>
<feature type="region of interest" description="Disordered" evidence="1">
    <location>
        <begin position="1"/>
        <end position="25"/>
    </location>
</feature>
<protein>
    <submittedName>
        <fullName evidence="2">Uncharacterized protein</fullName>
    </submittedName>
</protein>
<name>A0AAD7ARH6_9AGAR</name>
<evidence type="ECO:0000256" key="1">
    <source>
        <dbReference type="SAM" id="MobiDB-lite"/>
    </source>
</evidence>
<dbReference type="EMBL" id="JARIHO010000002">
    <property type="protein sequence ID" value="KAJ7366145.1"/>
    <property type="molecule type" value="Genomic_DNA"/>
</dbReference>
<evidence type="ECO:0000313" key="2">
    <source>
        <dbReference type="EMBL" id="KAJ7366145.1"/>
    </source>
</evidence>
<organism evidence="2 3">
    <name type="scientific">Mycena albidolilacea</name>
    <dbReference type="NCBI Taxonomy" id="1033008"/>
    <lineage>
        <taxon>Eukaryota</taxon>
        <taxon>Fungi</taxon>
        <taxon>Dikarya</taxon>
        <taxon>Basidiomycota</taxon>
        <taxon>Agaricomycotina</taxon>
        <taxon>Agaricomycetes</taxon>
        <taxon>Agaricomycetidae</taxon>
        <taxon>Agaricales</taxon>
        <taxon>Marasmiineae</taxon>
        <taxon>Mycenaceae</taxon>
        <taxon>Mycena</taxon>
    </lineage>
</organism>
<reference evidence="2" key="1">
    <citation type="submission" date="2023-03" db="EMBL/GenBank/DDBJ databases">
        <title>Massive genome expansion in bonnet fungi (Mycena s.s.) driven by repeated elements and novel gene families across ecological guilds.</title>
        <authorList>
            <consortium name="Lawrence Berkeley National Laboratory"/>
            <person name="Harder C.B."/>
            <person name="Miyauchi S."/>
            <person name="Viragh M."/>
            <person name="Kuo A."/>
            <person name="Thoen E."/>
            <person name="Andreopoulos B."/>
            <person name="Lu D."/>
            <person name="Skrede I."/>
            <person name="Drula E."/>
            <person name="Henrissat B."/>
            <person name="Morin E."/>
            <person name="Kohler A."/>
            <person name="Barry K."/>
            <person name="LaButti K."/>
            <person name="Morin E."/>
            <person name="Salamov A."/>
            <person name="Lipzen A."/>
            <person name="Mereny Z."/>
            <person name="Hegedus B."/>
            <person name="Baldrian P."/>
            <person name="Stursova M."/>
            <person name="Weitz H."/>
            <person name="Taylor A."/>
            <person name="Grigoriev I.V."/>
            <person name="Nagy L.G."/>
            <person name="Martin F."/>
            <person name="Kauserud H."/>
        </authorList>
    </citation>
    <scope>NUCLEOTIDE SEQUENCE</scope>
    <source>
        <strain evidence="2">CBHHK002</strain>
    </source>
</reference>
<sequence>MTGDVVSRQNAGPLLLGRKDAKQGGEAHVGIESHYPNMTGDVQLNLVGGQNLGPPIHGMQRVNQGGEAHVLYPRLAFRRVLNRIIPNMTGDVELNLLDGQNVGPPIHGTQRVKQAETRTVRIEFNSRTLRNSSLDIIVQPGAPPWALSVLYPRLAFRRAFQSVLNRIIPQMTGDVESNLLNGQNSVKLGGEAHGEKDVEQGGEAHGIEIRCSQMSAHRDDLRKNRDPPILGLKETEKGSKVHVSIPSCYIPGRLEHWDMPLNPECIHVQNQGSKVEEDIDSLGTYNSRSIRGPAMARISESFLFRLMPKWLPFSVTCLPTCGAHASEAPGFQPPPVEGQEAADLPSWFKLAPVKGDSKPGALEMPRIDSQRCLFAILHGGSTPAGAFVAI</sequence>
<gene>
    <name evidence="2" type="ORF">DFH08DRAFT_797141</name>
</gene>
<proteinExistence type="predicted"/>
<accession>A0AAD7ARH6</accession>
<keyword evidence="3" id="KW-1185">Reference proteome</keyword>
<dbReference type="Proteomes" id="UP001218218">
    <property type="component" value="Unassembled WGS sequence"/>
</dbReference>
<dbReference type="AlphaFoldDB" id="A0AAD7ARH6"/>
<comment type="caution">
    <text evidence="2">The sequence shown here is derived from an EMBL/GenBank/DDBJ whole genome shotgun (WGS) entry which is preliminary data.</text>
</comment>